<gene>
    <name evidence="2" type="ORF">NAG76_18415</name>
</gene>
<sequence length="151" mass="17791">MNNYSIKQAAINDLEKLSELFDLYRIFYDQNSDISGAKHFLCERIKRNESIIFIVEETENKEFIGFTQLYPSFSSISMQRSWILNDLFVKIERRGNGIAKLLLDKAYRYAKETSSKGLSLSTSISNDRAQKIYEEFGFIKDEEFYHYFKSV</sequence>
<name>A0A9J6ZC76_9BACL</name>
<evidence type="ECO:0000313" key="3">
    <source>
        <dbReference type="Proteomes" id="UP001056756"/>
    </source>
</evidence>
<dbReference type="InterPro" id="IPR016181">
    <property type="entry name" value="Acyl_CoA_acyltransferase"/>
</dbReference>
<protein>
    <submittedName>
        <fullName evidence="2">GNAT family N-acetyltransferase</fullName>
    </submittedName>
</protein>
<feature type="domain" description="N-acetyltransferase" evidence="1">
    <location>
        <begin position="9"/>
        <end position="151"/>
    </location>
</feature>
<proteinExistence type="predicted"/>
<dbReference type="PANTHER" id="PTHR43072">
    <property type="entry name" value="N-ACETYLTRANSFERASE"/>
    <property type="match status" value="1"/>
</dbReference>
<dbReference type="PANTHER" id="PTHR43072:SF60">
    <property type="entry name" value="L-2,4-DIAMINOBUTYRIC ACID ACETYLTRANSFERASE"/>
    <property type="match status" value="1"/>
</dbReference>
<organism evidence="2 3">
    <name type="scientific">Candidatus Pristimantibacillus lignocellulolyticus</name>
    <dbReference type="NCBI Taxonomy" id="2994561"/>
    <lineage>
        <taxon>Bacteria</taxon>
        <taxon>Bacillati</taxon>
        <taxon>Bacillota</taxon>
        <taxon>Bacilli</taxon>
        <taxon>Bacillales</taxon>
        <taxon>Paenibacillaceae</taxon>
        <taxon>Candidatus Pristimantibacillus</taxon>
    </lineage>
</organism>
<reference evidence="2" key="1">
    <citation type="submission" date="2022-05" db="EMBL/GenBank/DDBJ databases">
        <title>Novel bacterial taxa in a minimal lignocellulolytic consortium and its capacity to transform plastics disclosed by genome-resolved metagenomics.</title>
        <authorList>
            <person name="Rodriguez C.A.D."/>
            <person name="Diaz-Garcia L."/>
            <person name="Herrera K."/>
            <person name="Tarazona N.A."/>
            <person name="Sproer C."/>
            <person name="Overmann J."/>
            <person name="Jimenez D.J."/>
        </authorList>
    </citation>
    <scope>NUCLEOTIDE SEQUENCE</scope>
    <source>
        <strain evidence="2">MAG5</strain>
    </source>
</reference>
<dbReference type="Pfam" id="PF00583">
    <property type="entry name" value="Acetyltransf_1"/>
    <property type="match status" value="1"/>
</dbReference>
<dbReference type="InterPro" id="IPR000182">
    <property type="entry name" value="GNAT_dom"/>
</dbReference>
<dbReference type="SUPFAM" id="SSF55729">
    <property type="entry name" value="Acyl-CoA N-acyltransferases (Nat)"/>
    <property type="match status" value="1"/>
</dbReference>
<dbReference type="CDD" id="cd04301">
    <property type="entry name" value="NAT_SF"/>
    <property type="match status" value="1"/>
</dbReference>
<accession>A0A9J6ZC76</accession>
<dbReference type="Proteomes" id="UP001056756">
    <property type="component" value="Chromosome"/>
</dbReference>
<dbReference type="GO" id="GO:0016747">
    <property type="term" value="F:acyltransferase activity, transferring groups other than amino-acyl groups"/>
    <property type="evidence" value="ECO:0007669"/>
    <property type="project" value="InterPro"/>
</dbReference>
<dbReference type="Gene3D" id="3.40.630.30">
    <property type="match status" value="1"/>
</dbReference>
<evidence type="ECO:0000313" key="2">
    <source>
        <dbReference type="EMBL" id="URN93782.1"/>
    </source>
</evidence>
<dbReference type="PROSITE" id="PS51186">
    <property type="entry name" value="GNAT"/>
    <property type="match status" value="1"/>
</dbReference>
<dbReference type="AlphaFoldDB" id="A0A9J6ZC76"/>
<dbReference type="EMBL" id="CP097899">
    <property type="protein sequence ID" value="URN93782.1"/>
    <property type="molecule type" value="Genomic_DNA"/>
</dbReference>
<dbReference type="KEGG" id="plig:NAG76_18415"/>
<evidence type="ECO:0000259" key="1">
    <source>
        <dbReference type="PROSITE" id="PS51186"/>
    </source>
</evidence>